<gene>
    <name evidence="5" type="ORF">ALC57_02540</name>
</gene>
<organism evidence="5 6">
    <name type="scientific">Trachymyrmex cornetzi</name>
    <dbReference type="NCBI Taxonomy" id="471704"/>
    <lineage>
        <taxon>Eukaryota</taxon>
        <taxon>Metazoa</taxon>
        <taxon>Ecdysozoa</taxon>
        <taxon>Arthropoda</taxon>
        <taxon>Hexapoda</taxon>
        <taxon>Insecta</taxon>
        <taxon>Pterygota</taxon>
        <taxon>Neoptera</taxon>
        <taxon>Endopterygota</taxon>
        <taxon>Hymenoptera</taxon>
        <taxon>Apocrita</taxon>
        <taxon>Aculeata</taxon>
        <taxon>Formicoidea</taxon>
        <taxon>Formicidae</taxon>
        <taxon>Myrmicinae</taxon>
        <taxon>Trachymyrmex</taxon>
    </lineage>
</organism>
<protein>
    <submittedName>
        <fullName evidence="5">Importin subunit alpha-1</fullName>
    </submittedName>
</protein>
<keyword evidence="3" id="KW-0653">Protein transport</keyword>
<evidence type="ECO:0000313" key="6">
    <source>
        <dbReference type="Proteomes" id="UP000078492"/>
    </source>
</evidence>
<name>A0A195EJQ1_9HYME</name>
<dbReference type="GO" id="GO:0015031">
    <property type="term" value="P:protein transport"/>
    <property type="evidence" value="ECO:0007669"/>
    <property type="project" value="UniProtKB-KW"/>
</dbReference>
<dbReference type="Proteomes" id="UP000078492">
    <property type="component" value="Unassembled WGS sequence"/>
</dbReference>
<dbReference type="SUPFAM" id="SSF48371">
    <property type="entry name" value="ARM repeat"/>
    <property type="match status" value="2"/>
</dbReference>
<dbReference type="PANTHER" id="PTHR23316">
    <property type="entry name" value="IMPORTIN ALPHA"/>
    <property type="match status" value="1"/>
</dbReference>
<dbReference type="Pfam" id="PF26215">
    <property type="entry name" value="HTH_animal"/>
    <property type="match status" value="1"/>
</dbReference>
<dbReference type="InterPro" id="IPR011989">
    <property type="entry name" value="ARM-like"/>
</dbReference>
<dbReference type="InterPro" id="IPR058912">
    <property type="entry name" value="HTH_animal"/>
</dbReference>
<dbReference type="InterPro" id="IPR032413">
    <property type="entry name" value="Arm_3"/>
</dbReference>
<sequence length="893" mass="101650">MIENGRLIFDNYKKSTNSGRFFNFYSNHPLIHKKDVVIGQLDRILFLSHPRFHEKNITFLFAKINNRIKTLAYNNKFESINECKMNKNLDLTNNNKKYFTIPYFNKISEKFTTITKKFNFNIAHKPLNSLRSFIKTGKDTIKKEDRSNVVYKKELLRIKKDAIELCETISKDRLLKRNFGVQQELFDLMFKTSLPLDLSVLDKIANNINSSDETLQLMAIQTYRKLGRERNTVNDMIKGGIVSRCIKLLDSDNIYLQSEVTSLLTVITLSVSEESNNYIKYEAIPKLMKLLKSTSSIVAEQTVYVLGNIIDIPYARDLALQYDAISLLVDLIKSDTSVTFMDNISWLLSNLCEKNPPLCLELVRPVLPIFYHLLNSENDYIISDICRILSYLTDGVNDNVQAIMETGILPKILECLISRKGSISIPAFITIRNIVQIGNDAQRNAIISAGGLLYLRTILKHYGSKVDIAKEAIWTIYKMADSSDQIESVINANLLPVLIKQISHGETPGMAAWTVTTMITRGTVQQFTKFVEAGVLRALCFLLKFSDNNNDIINAIIGLTNVLHTAERIGLTITIQQLGELIDLEDKLIAFQYHEDEEIYKKSLAIIDWFFFPNVLPTHMCYIIRTLTIFCKKMDSALFLELIRPVLPVLNCLLNNENRDLRTNIFELLSYHIDKSIDNIRAVLEAGILPKILKCLTSREESILMPVLHIVGNIVGIDEVAESDILILAEQLSYLRTLLRNHRANEHIAEKIVVIISKMITNPNQIQNVLNAGLLSPLIEILEFGKEMVQGVTGRILMDLILCGTSQYLIELVNAGILLAFCNLLEAKEYHKVINALDSLINILSAAGTREQTKRFVIMIKEAGGLDKLKALRYHQDEKIYEKSMAIIDIFFS</sequence>
<evidence type="ECO:0000256" key="1">
    <source>
        <dbReference type="ARBA" id="ARBA00010394"/>
    </source>
</evidence>
<evidence type="ECO:0000256" key="2">
    <source>
        <dbReference type="ARBA" id="ARBA00022448"/>
    </source>
</evidence>
<evidence type="ECO:0000313" key="5">
    <source>
        <dbReference type="EMBL" id="KYN28104.1"/>
    </source>
</evidence>
<proteinExistence type="inferred from homology"/>
<dbReference type="InterPro" id="IPR000225">
    <property type="entry name" value="Armadillo"/>
</dbReference>
<keyword evidence="6" id="KW-1185">Reference proteome</keyword>
<dbReference type="SMART" id="SM00185">
    <property type="entry name" value="ARM"/>
    <property type="match status" value="11"/>
</dbReference>
<accession>A0A195EJQ1</accession>
<reference evidence="5 6" key="1">
    <citation type="submission" date="2015-09" db="EMBL/GenBank/DDBJ databases">
        <title>Trachymyrmex cornetzi WGS genome.</title>
        <authorList>
            <person name="Nygaard S."/>
            <person name="Hu H."/>
            <person name="Boomsma J."/>
            <person name="Zhang G."/>
        </authorList>
    </citation>
    <scope>NUCLEOTIDE SEQUENCE [LARGE SCALE GENOMIC DNA]</scope>
    <source>
        <strain evidence="5">Tcor2-1</strain>
        <tissue evidence="5">Whole body</tissue>
    </source>
</reference>
<dbReference type="Gene3D" id="1.25.10.10">
    <property type="entry name" value="Leucine-rich Repeat Variant"/>
    <property type="match status" value="2"/>
</dbReference>
<keyword evidence="2" id="KW-0813">Transport</keyword>
<dbReference type="InterPro" id="IPR016024">
    <property type="entry name" value="ARM-type_fold"/>
</dbReference>
<dbReference type="Pfam" id="PF16186">
    <property type="entry name" value="Arm_3"/>
    <property type="match status" value="1"/>
</dbReference>
<evidence type="ECO:0000259" key="4">
    <source>
        <dbReference type="Pfam" id="PF26215"/>
    </source>
</evidence>
<evidence type="ECO:0000256" key="3">
    <source>
        <dbReference type="ARBA" id="ARBA00022927"/>
    </source>
</evidence>
<feature type="domain" description="Helix-turn-helix" evidence="4">
    <location>
        <begin position="20"/>
        <end position="60"/>
    </location>
</feature>
<dbReference type="EMBL" id="KQ978822">
    <property type="protein sequence ID" value="KYN28104.1"/>
    <property type="molecule type" value="Genomic_DNA"/>
</dbReference>
<dbReference type="AlphaFoldDB" id="A0A195EJQ1"/>
<comment type="similarity">
    <text evidence="1">Belongs to the importin alpha family.</text>
</comment>
<dbReference type="STRING" id="471704.A0A195EJQ1"/>